<feature type="compositionally biased region" description="Basic and acidic residues" evidence="1">
    <location>
        <begin position="1"/>
        <end position="14"/>
    </location>
</feature>
<feature type="region of interest" description="Disordered" evidence="1">
    <location>
        <begin position="1"/>
        <end position="69"/>
    </location>
</feature>
<name>A0ABQ4CPM4_9ACTN</name>
<feature type="compositionally biased region" description="Basic and acidic residues" evidence="1">
    <location>
        <begin position="58"/>
        <end position="69"/>
    </location>
</feature>
<evidence type="ECO:0000313" key="2">
    <source>
        <dbReference type="EMBL" id="GIF73245.1"/>
    </source>
</evidence>
<dbReference type="Proteomes" id="UP000604117">
    <property type="component" value="Unassembled WGS sequence"/>
</dbReference>
<evidence type="ECO:0000256" key="1">
    <source>
        <dbReference type="SAM" id="MobiDB-lite"/>
    </source>
</evidence>
<keyword evidence="3" id="KW-1185">Reference proteome</keyword>
<protein>
    <submittedName>
        <fullName evidence="2">Uncharacterized protein</fullName>
    </submittedName>
</protein>
<proteinExistence type="predicted"/>
<accession>A0ABQ4CPM4</accession>
<organism evidence="2 3">
    <name type="scientific">Asanoa siamensis</name>
    <dbReference type="NCBI Taxonomy" id="926357"/>
    <lineage>
        <taxon>Bacteria</taxon>
        <taxon>Bacillati</taxon>
        <taxon>Actinomycetota</taxon>
        <taxon>Actinomycetes</taxon>
        <taxon>Micromonosporales</taxon>
        <taxon>Micromonosporaceae</taxon>
        <taxon>Asanoa</taxon>
    </lineage>
</organism>
<gene>
    <name evidence="2" type="ORF">Asi02nite_27630</name>
</gene>
<reference evidence="2 3" key="1">
    <citation type="submission" date="2021-01" db="EMBL/GenBank/DDBJ databases">
        <title>Whole genome shotgun sequence of Asanoa siamensis NBRC 107932.</title>
        <authorList>
            <person name="Komaki H."/>
            <person name="Tamura T."/>
        </authorList>
    </citation>
    <scope>NUCLEOTIDE SEQUENCE [LARGE SCALE GENOMIC DNA]</scope>
    <source>
        <strain evidence="2 3">NBRC 107932</strain>
    </source>
</reference>
<comment type="caution">
    <text evidence="2">The sequence shown here is derived from an EMBL/GenBank/DDBJ whole genome shotgun (WGS) entry which is preliminary data.</text>
</comment>
<evidence type="ECO:0000313" key="3">
    <source>
        <dbReference type="Proteomes" id="UP000604117"/>
    </source>
</evidence>
<dbReference type="EMBL" id="BONE01000019">
    <property type="protein sequence ID" value="GIF73245.1"/>
    <property type="molecule type" value="Genomic_DNA"/>
</dbReference>
<sequence>MPLARVHDGADRRSRQTPLRFAALPGPRSGALSAGGAGGVRVTNGEPGSEAVSGGSDGPDRREPEQASR</sequence>